<organism evidence="1 2">
    <name type="scientific">Zarea fungicola</name>
    <dbReference type="NCBI Taxonomy" id="93591"/>
    <lineage>
        <taxon>Eukaryota</taxon>
        <taxon>Fungi</taxon>
        <taxon>Dikarya</taxon>
        <taxon>Ascomycota</taxon>
        <taxon>Pezizomycotina</taxon>
        <taxon>Sordariomycetes</taxon>
        <taxon>Hypocreomycetidae</taxon>
        <taxon>Hypocreales</taxon>
        <taxon>Cordycipitaceae</taxon>
        <taxon>Zarea</taxon>
    </lineage>
</organism>
<keyword evidence="2" id="KW-1185">Reference proteome</keyword>
<evidence type="ECO:0000313" key="1">
    <source>
        <dbReference type="EMBL" id="KAJ2981485.1"/>
    </source>
</evidence>
<dbReference type="Proteomes" id="UP001143910">
    <property type="component" value="Unassembled WGS sequence"/>
</dbReference>
<protein>
    <submittedName>
        <fullName evidence="1">Uncharacterized protein</fullName>
    </submittedName>
</protein>
<accession>A0ACC1NQ95</accession>
<reference evidence="1" key="1">
    <citation type="submission" date="2022-08" db="EMBL/GenBank/DDBJ databases">
        <title>Genome Sequence of Lecanicillium fungicola.</title>
        <authorList>
            <person name="Buettner E."/>
        </authorList>
    </citation>
    <scope>NUCLEOTIDE SEQUENCE</scope>
    <source>
        <strain evidence="1">Babe33</strain>
    </source>
</reference>
<proteinExistence type="predicted"/>
<comment type="caution">
    <text evidence="1">The sequence shown here is derived from an EMBL/GenBank/DDBJ whole genome shotgun (WGS) entry which is preliminary data.</text>
</comment>
<sequence length="391" mass="43379">MSTAEKFILNGQALDKALVNMSMATRAIHADDFYSPHRAIAPGMHVAHNAPNDSHIYSRYTAPNSNRLEKLLKNLFNSHVVTYSTGLSAFHGIMTLINPKRIFLTEGYHGIHGVVGVMSRLTGVKQLTLEDLDQAEAGDLIHVETPVNPTGEARNLAYYKSKADAVGAYLSVDATFAPPPLQDPIQLGADLVIHSGTKFIGGHSDMLCGIVVVHPERQKQGWVETLYNDRQYIGSVMGSFEAWLGLRSVRTLQLRIRRQADNSVNLVQWLSAEMAKENSLVSKTIERIQHSSLQHSDIEDGWLLRQMPGGHSPVFSIVMRTRDQAQTLPSRMYIFQHATSLGGVESLMEWRALSDKVCDERLIRVSCGVEEVEDLKADILQGLESLVKDAE</sequence>
<dbReference type="EMBL" id="JANJQO010000128">
    <property type="protein sequence ID" value="KAJ2981485.1"/>
    <property type="molecule type" value="Genomic_DNA"/>
</dbReference>
<gene>
    <name evidence="1" type="ORF">NQ176_g1999</name>
</gene>
<evidence type="ECO:0000313" key="2">
    <source>
        <dbReference type="Proteomes" id="UP001143910"/>
    </source>
</evidence>
<name>A0ACC1NQ95_9HYPO</name>